<accession>A0A8S9FXE3</accession>
<name>A0A8S9FXE3_BRACR</name>
<evidence type="ECO:0000313" key="2">
    <source>
        <dbReference type="Proteomes" id="UP000712281"/>
    </source>
</evidence>
<gene>
    <name evidence="1" type="ORF">F2Q68_00021914</name>
</gene>
<dbReference type="AlphaFoldDB" id="A0A8S9FXE3"/>
<dbReference type="EMBL" id="QGKW02002228">
    <property type="protein sequence ID" value="KAF2537689.1"/>
    <property type="molecule type" value="Genomic_DNA"/>
</dbReference>
<comment type="caution">
    <text evidence="1">The sequence shown here is derived from an EMBL/GenBank/DDBJ whole genome shotgun (WGS) entry which is preliminary data.</text>
</comment>
<protein>
    <submittedName>
        <fullName evidence="1">Uncharacterized protein</fullName>
    </submittedName>
</protein>
<sequence length="521" mass="60027">MTANEGQAWSLRSKGRAVQGNHTRCEIGAVCWSRSGLKKICEVKGTRSNLRRGAEELHKLVGKLKYLWKELGVFRTRASDPEMIQKRMEQDVVLSLLVSLNSSYGQVIMQVIKGEEQTDVDGLCDLIEAAYDVHEKTKKRIKRRNGTKCKRASLRRLSKIWIRGRKTRMKRRQLEVELKVIKEIQQLMVMGECSYSAYMGETVGDSADMRGMDTKRADECVTKKEWDELIKHFLVNPNHLNMEMEHRPELNVKTEEERHGEWSRWAKRALESCGLWSSHGKEKPLQEMTANEGQAWSLRSEKRAVQGNHTRCEIGAVCGSRSGLKKVCEVKGTRSSLKRGAEELHQLVGKLKYLWKELSVLRTRASDPEMIQKRMEQDVVLSLLVSLNSSYGQLIMQVIKGEEQADVDGLCDLIQAAYDVHEKNKKRTKRRNGTKCKRASLRRLSKIWIRGRKTRMKRRQLEVELEVAKEIQQLIVMGECSYSAYMGETVGDSADMRGMDTKRADECVTKKEWDEFIKHCY</sequence>
<organism evidence="1 2">
    <name type="scientific">Brassica cretica</name>
    <name type="common">Mustard</name>
    <dbReference type="NCBI Taxonomy" id="69181"/>
    <lineage>
        <taxon>Eukaryota</taxon>
        <taxon>Viridiplantae</taxon>
        <taxon>Streptophyta</taxon>
        <taxon>Embryophyta</taxon>
        <taxon>Tracheophyta</taxon>
        <taxon>Spermatophyta</taxon>
        <taxon>Magnoliopsida</taxon>
        <taxon>eudicotyledons</taxon>
        <taxon>Gunneridae</taxon>
        <taxon>Pentapetalae</taxon>
        <taxon>rosids</taxon>
        <taxon>malvids</taxon>
        <taxon>Brassicales</taxon>
        <taxon>Brassicaceae</taxon>
        <taxon>Brassiceae</taxon>
        <taxon>Brassica</taxon>
    </lineage>
</organism>
<dbReference type="Proteomes" id="UP000712281">
    <property type="component" value="Unassembled WGS sequence"/>
</dbReference>
<reference evidence="1" key="1">
    <citation type="submission" date="2019-12" db="EMBL/GenBank/DDBJ databases">
        <title>Genome sequencing and annotation of Brassica cretica.</title>
        <authorList>
            <person name="Studholme D.J."/>
            <person name="Sarris P.F."/>
        </authorList>
    </citation>
    <scope>NUCLEOTIDE SEQUENCE</scope>
    <source>
        <strain evidence="1">PFS-001/15</strain>
        <tissue evidence="1">Leaf</tissue>
    </source>
</reference>
<evidence type="ECO:0000313" key="1">
    <source>
        <dbReference type="EMBL" id="KAF2537689.1"/>
    </source>
</evidence>
<proteinExistence type="predicted"/>